<dbReference type="InterPro" id="IPR024096">
    <property type="entry name" value="NO_sig/Golgi_transp_ligand-bd"/>
</dbReference>
<dbReference type="InterPro" id="IPR010523">
    <property type="entry name" value="XylR_N"/>
</dbReference>
<keyword evidence="4" id="KW-0238">DNA-binding</keyword>
<dbReference type="PROSITE" id="PS00676">
    <property type="entry name" value="SIGMA54_INTERACT_2"/>
    <property type="match status" value="1"/>
</dbReference>
<evidence type="ECO:0000256" key="4">
    <source>
        <dbReference type="ARBA" id="ARBA00023125"/>
    </source>
</evidence>
<dbReference type="InterPro" id="IPR004096">
    <property type="entry name" value="V4R"/>
</dbReference>
<gene>
    <name evidence="7" type="ORF">ENE75_23780</name>
</gene>
<dbReference type="Gene3D" id="1.10.10.60">
    <property type="entry name" value="Homeodomain-like"/>
    <property type="match status" value="1"/>
</dbReference>
<evidence type="ECO:0000256" key="2">
    <source>
        <dbReference type="ARBA" id="ARBA00022840"/>
    </source>
</evidence>
<dbReference type="FunFam" id="3.40.50.300:FF:000006">
    <property type="entry name" value="DNA-binding transcriptional regulator NtrC"/>
    <property type="match status" value="1"/>
</dbReference>
<dbReference type="InterPro" id="IPR002078">
    <property type="entry name" value="Sigma_54_int"/>
</dbReference>
<dbReference type="CDD" id="cd00009">
    <property type="entry name" value="AAA"/>
    <property type="match status" value="1"/>
</dbReference>
<dbReference type="InterPro" id="IPR025943">
    <property type="entry name" value="Sigma_54_int_dom_ATP-bd_2"/>
</dbReference>
<reference evidence="7 8" key="1">
    <citation type="submission" date="2019-01" db="EMBL/GenBank/DDBJ databases">
        <authorList>
            <person name="Chen W.-M."/>
        </authorList>
    </citation>
    <scope>NUCLEOTIDE SEQUENCE [LARGE SCALE GENOMIC DNA]</scope>
    <source>
        <strain evidence="7 8">ICH-3</strain>
    </source>
</reference>
<evidence type="ECO:0000313" key="7">
    <source>
        <dbReference type="EMBL" id="RVT47722.1"/>
    </source>
</evidence>
<keyword evidence="3" id="KW-0805">Transcription regulation</keyword>
<dbReference type="SUPFAM" id="SSF52540">
    <property type="entry name" value="P-loop containing nucleoside triphosphate hydrolases"/>
    <property type="match status" value="1"/>
</dbReference>
<dbReference type="PROSITE" id="PS50045">
    <property type="entry name" value="SIGMA54_INTERACT_4"/>
    <property type="match status" value="1"/>
</dbReference>
<dbReference type="SMART" id="SM00989">
    <property type="entry name" value="V4R"/>
    <property type="match status" value="1"/>
</dbReference>
<dbReference type="InterPro" id="IPR027417">
    <property type="entry name" value="P-loop_NTPase"/>
</dbReference>
<dbReference type="PRINTS" id="PR01590">
    <property type="entry name" value="HTHFIS"/>
</dbReference>
<keyword evidence="5" id="KW-0804">Transcription</keyword>
<keyword evidence="8" id="KW-1185">Reference proteome</keyword>
<dbReference type="Gene3D" id="3.30.1380.20">
    <property type="entry name" value="Trafficking protein particle complex subunit 3"/>
    <property type="match status" value="1"/>
</dbReference>
<dbReference type="InterPro" id="IPR009057">
    <property type="entry name" value="Homeodomain-like_sf"/>
</dbReference>
<dbReference type="RefSeq" id="WP_128201402.1">
    <property type="nucleotide sequence ID" value="NZ_SACT01000013.1"/>
</dbReference>
<comment type="caution">
    <text evidence="7">The sequence shown here is derived from an EMBL/GenBank/DDBJ whole genome shotgun (WGS) entry which is preliminary data.</text>
</comment>
<evidence type="ECO:0000256" key="3">
    <source>
        <dbReference type="ARBA" id="ARBA00023015"/>
    </source>
</evidence>
<dbReference type="SMART" id="SM00382">
    <property type="entry name" value="AAA"/>
    <property type="match status" value="1"/>
</dbReference>
<dbReference type="Pfam" id="PF02954">
    <property type="entry name" value="HTH_8"/>
    <property type="match status" value="1"/>
</dbReference>
<dbReference type="PROSITE" id="PS00688">
    <property type="entry name" value="SIGMA54_INTERACT_3"/>
    <property type="match status" value="1"/>
</dbReference>
<sequence length="592" mass="64738">MTAPPSDRISLAEASRRTGALMQRGAPLPPEATLRPQLDDLSECLFFAPGDGRIWLDDQRMVLMHTAAIGTLRRELIETLGLDRARGLLTRAGYESGARDARLVRERWPDGDLVSVFMAGTRLHALEGVVKVIPVEYEIDPERGHYHGEFLWQHATEDDEHIAAYGIGTEPACWMQLGYASGYVTGLMGRLVVFREVECRSMGSAQCRVIGKVAEAWGDVTEDLRYLNAQEFLATRSHGQAPVLGAPLADDGASMVGVSSAFKAACHMLDRVAPTRAAVLFTGESGVGKEMFAQTLHRISPRRERPFVAVNCAAIPETLVEAELFGVERGAFTGAGQSRPGRFERADGGTLFLDEIGTLSLTSQGKLLRAIQQGEIERVGGTRTLRPDVRLVAATNEDLRAAVQAGRFREDLFYRLDVYPIHLPPLRERREDIPLLMSHFLHVYGHQHGRRMLGYTPRAVRAMLAYDFPGNIRELQNMVERGVISADEGGVIDLPHMLRREQFAQLGLLSVQGSGALGSGVAGRQAPAVPPAEPALLDLLAPATGGLRLDDVERRLMQEAVARADGNLAAAARLLGLTRAQLAYRMRRAVPA</sequence>
<dbReference type="GO" id="GO:0005524">
    <property type="term" value="F:ATP binding"/>
    <property type="evidence" value="ECO:0007669"/>
    <property type="project" value="UniProtKB-KW"/>
</dbReference>
<dbReference type="InterPro" id="IPR025662">
    <property type="entry name" value="Sigma_54_int_dom_ATP-bd_1"/>
</dbReference>
<dbReference type="Pfam" id="PF02830">
    <property type="entry name" value="V4R"/>
    <property type="match status" value="1"/>
</dbReference>
<dbReference type="GO" id="GO:0043565">
    <property type="term" value="F:sequence-specific DNA binding"/>
    <property type="evidence" value="ECO:0007669"/>
    <property type="project" value="InterPro"/>
</dbReference>
<dbReference type="PROSITE" id="PS00675">
    <property type="entry name" value="SIGMA54_INTERACT_1"/>
    <property type="match status" value="1"/>
</dbReference>
<dbReference type="PANTHER" id="PTHR32071:SF117">
    <property type="entry name" value="PTS-DEPENDENT DIHYDROXYACETONE KINASE OPERON REGULATORY PROTEIN-RELATED"/>
    <property type="match status" value="1"/>
</dbReference>
<proteinExistence type="predicted"/>
<protein>
    <submittedName>
        <fullName evidence="7">Sigma-54-dependent Fis family transcriptional regulator</fullName>
    </submittedName>
</protein>
<dbReference type="EMBL" id="SACT01000013">
    <property type="protein sequence ID" value="RVT47722.1"/>
    <property type="molecule type" value="Genomic_DNA"/>
</dbReference>
<dbReference type="InterPro" id="IPR003593">
    <property type="entry name" value="AAA+_ATPase"/>
</dbReference>
<evidence type="ECO:0000259" key="6">
    <source>
        <dbReference type="PROSITE" id="PS50045"/>
    </source>
</evidence>
<dbReference type="InterPro" id="IPR058031">
    <property type="entry name" value="AAA_lid_NorR"/>
</dbReference>
<accession>A0A3S3S7Y4</accession>
<dbReference type="SUPFAM" id="SSF46689">
    <property type="entry name" value="Homeodomain-like"/>
    <property type="match status" value="1"/>
</dbReference>
<dbReference type="PANTHER" id="PTHR32071">
    <property type="entry name" value="TRANSCRIPTIONAL REGULATORY PROTEIN"/>
    <property type="match status" value="1"/>
</dbReference>
<dbReference type="SUPFAM" id="SSF111126">
    <property type="entry name" value="Ligand-binding domain in the NO signalling and Golgi transport"/>
    <property type="match status" value="1"/>
</dbReference>
<dbReference type="InterPro" id="IPR025944">
    <property type="entry name" value="Sigma_54_int_dom_CS"/>
</dbReference>
<dbReference type="InterPro" id="IPR002197">
    <property type="entry name" value="HTH_Fis"/>
</dbReference>
<evidence type="ECO:0000256" key="5">
    <source>
        <dbReference type="ARBA" id="ARBA00023163"/>
    </source>
</evidence>
<feature type="domain" description="Sigma-54 factor interaction" evidence="6">
    <location>
        <begin position="255"/>
        <end position="484"/>
    </location>
</feature>
<dbReference type="Pfam" id="PF25601">
    <property type="entry name" value="AAA_lid_14"/>
    <property type="match status" value="1"/>
</dbReference>
<name>A0A3S3S7Y4_9BURK</name>
<keyword evidence="2" id="KW-0067">ATP-binding</keyword>
<dbReference type="GO" id="GO:0006355">
    <property type="term" value="P:regulation of DNA-templated transcription"/>
    <property type="evidence" value="ECO:0007669"/>
    <property type="project" value="InterPro"/>
</dbReference>
<keyword evidence="1" id="KW-0547">Nucleotide-binding</keyword>
<dbReference type="AlphaFoldDB" id="A0A3S3S7Y4"/>
<dbReference type="OrthoDB" id="9761705at2"/>
<dbReference type="Proteomes" id="UP000288178">
    <property type="component" value="Unassembled WGS sequence"/>
</dbReference>
<evidence type="ECO:0000313" key="8">
    <source>
        <dbReference type="Proteomes" id="UP000288178"/>
    </source>
</evidence>
<dbReference type="Pfam" id="PF00158">
    <property type="entry name" value="Sigma54_activat"/>
    <property type="match status" value="1"/>
</dbReference>
<organism evidence="7 8">
    <name type="scientific">Rubrivivax albus</name>
    <dbReference type="NCBI Taxonomy" id="2499835"/>
    <lineage>
        <taxon>Bacteria</taxon>
        <taxon>Pseudomonadati</taxon>
        <taxon>Pseudomonadota</taxon>
        <taxon>Betaproteobacteria</taxon>
        <taxon>Burkholderiales</taxon>
        <taxon>Sphaerotilaceae</taxon>
        <taxon>Rubrivivax</taxon>
    </lineage>
</organism>
<dbReference type="Pfam" id="PF06505">
    <property type="entry name" value="XylR_N"/>
    <property type="match status" value="1"/>
</dbReference>
<dbReference type="Gene3D" id="3.40.50.300">
    <property type="entry name" value="P-loop containing nucleotide triphosphate hydrolases"/>
    <property type="match status" value="1"/>
</dbReference>
<dbReference type="Gene3D" id="1.10.8.60">
    <property type="match status" value="1"/>
</dbReference>
<evidence type="ECO:0000256" key="1">
    <source>
        <dbReference type="ARBA" id="ARBA00022741"/>
    </source>
</evidence>